<dbReference type="EMBL" id="MT142530">
    <property type="protein sequence ID" value="QJA84512.1"/>
    <property type="molecule type" value="Genomic_DNA"/>
</dbReference>
<dbReference type="AlphaFoldDB" id="A0A6H1ZN75"/>
<accession>A0A6H1ZN75</accession>
<gene>
    <name evidence="3" type="ORF">MM415A00187_0047</name>
    <name evidence="2" type="ORF">MM415B00313_0048</name>
    <name evidence="1" type="ORF">TM448A01192_0012</name>
    <name evidence="4" type="ORF">TM448B02176_0011</name>
</gene>
<protein>
    <submittedName>
        <fullName evidence="1">Uncharacterized protein</fullName>
    </submittedName>
</protein>
<proteinExistence type="predicted"/>
<evidence type="ECO:0000313" key="4">
    <source>
        <dbReference type="EMBL" id="QJI00952.1"/>
    </source>
</evidence>
<sequence length="146" mass="17357">MKAYKIEIKTPAMHRYLLVYSNDISEQVNPILENLFEMIDSFLDSTLKISQVPELDDIYDKKRTFDCIEEETQKMFWNAKVHYNDEINNADSLRCDKCSRFEFLAIPKSRTNWRGTEFLCESCKNDPQSRKGFLNAVYKRKHVQEL</sequence>
<organism evidence="1">
    <name type="scientific">viral metagenome</name>
    <dbReference type="NCBI Taxonomy" id="1070528"/>
    <lineage>
        <taxon>unclassified sequences</taxon>
        <taxon>metagenomes</taxon>
        <taxon>organismal metagenomes</taxon>
    </lineage>
</organism>
<evidence type="ECO:0000313" key="3">
    <source>
        <dbReference type="EMBL" id="QJA84512.1"/>
    </source>
</evidence>
<name>A0A6H1ZN75_9ZZZZ</name>
<dbReference type="EMBL" id="MT144109">
    <property type="protein sequence ID" value="QJA48922.1"/>
    <property type="molecule type" value="Genomic_DNA"/>
</dbReference>
<evidence type="ECO:0000313" key="2">
    <source>
        <dbReference type="EMBL" id="QJA67000.1"/>
    </source>
</evidence>
<reference evidence="1" key="1">
    <citation type="submission" date="2020-03" db="EMBL/GenBank/DDBJ databases">
        <title>The deep terrestrial virosphere.</title>
        <authorList>
            <person name="Holmfeldt K."/>
            <person name="Nilsson E."/>
            <person name="Simone D."/>
            <person name="Lopez-Fernandez M."/>
            <person name="Wu X."/>
            <person name="de Brujin I."/>
            <person name="Lundin D."/>
            <person name="Andersson A."/>
            <person name="Bertilsson S."/>
            <person name="Dopson M."/>
        </authorList>
    </citation>
    <scope>NUCLEOTIDE SEQUENCE</scope>
    <source>
        <strain evidence="3">MM415A00187</strain>
        <strain evidence="2">MM415B00313</strain>
        <strain evidence="1">TM448A01192</strain>
        <strain evidence="4">TM448B02176</strain>
    </source>
</reference>
<evidence type="ECO:0000313" key="1">
    <source>
        <dbReference type="EMBL" id="QJA48922.1"/>
    </source>
</evidence>
<dbReference type="EMBL" id="MT141564">
    <property type="protein sequence ID" value="QJA67000.1"/>
    <property type="molecule type" value="Genomic_DNA"/>
</dbReference>
<dbReference type="EMBL" id="MT144887">
    <property type="protein sequence ID" value="QJI00952.1"/>
    <property type="molecule type" value="Genomic_DNA"/>
</dbReference>